<name>A0ABW5B031_9FLAO</name>
<gene>
    <name evidence="1" type="ORF">ACFSJT_13665</name>
</gene>
<evidence type="ECO:0008006" key="3">
    <source>
        <dbReference type="Google" id="ProtNLM"/>
    </source>
</evidence>
<dbReference type="Proteomes" id="UP001597344">
    <property type="component" value="Unassembled WGS sequence"/>
</dbReference>
<protein>
    <recommendedName>
        <fullName evidence="3">Dihydroorotase</fullName>
    </recommendedName>
</protein>
<reference evidence="2" key="1">
    <citation type="journal article" date="2019" name="Int. J. Syst. Evol. Microbiol.">
        <title>The Global Catalogue of Microorganisms (GCM) 10K type strain sequencing project: providing services to taxonomists for standard genome sequencing and annotation.</title>
        <authorList>
            <consortium name="The Broad Institute Genomics Platform"/>
            <consortium name="The Broad Institute Genome Sequencing Center for Infectious Disease"/>
            <person name="Wu L."/>
            <person name="Ma J."/>
        </authorList>
    </citation>
    <scope>NUCLEOTIDE SEQUENCE [LARGE SCALE GENOMIC DNA]</scope>
    <source>
        <strain evidence="2">DT92</strain>
    </source>
</reference>
<comment type="caution">
    <text evidence="1">The sequence shown here is derived from an EMBL/GenBank/DDBJ whole genome shotgun (WGS) entry which is preliminary data.</text>
</comment>
<dbReference type="RefSeq" id="WP_378320849.1">
    <property type="nucleotide sequence ID" value="NZ_JBHUHY010000015.1"/>
</dbReference>
<dbReference type="EMBL" id="JBHUHY010000015">
    <property type="protein sequence ID" value="MFD2187845.1"/>
    <property type="molecule type" value="Genomic_DNA"/>
</dbReference>
<keyword evidence="2" id="KW-1185">Reference proteome</keyword>
<sequence>MKKILFFTLLSFLTLEVQSDTNPTQNTVEVGDVLIIGKPSAQKYQHIKFPKTNFIIKKGGIPNYKALIGSNVTVTNIEKKENGSTMITLKKVDGKKFFNTLTVVKANFDKALERKEIILSN</sequence>
<proteinExistence type="predicted"/>
<evidence type="ECO:0000313" key="2">
    <source>
        <dbReference type="Proteomes" id="UP001597344"/>
    </source>
</evidence>
<evidence type="ECO:0000313" key="1">
    <source>
        <dbReference type="EMBL" id="MFD2187845.1"/>
    </source>
</evidence>
<organism evidence="1 2">
    <name type="scientific">Aquimarina celericrescens</name>
    <dbReference type="NCBI Taxonomy" id="1964542"/>
    <lineage>
        <taxon>Bacteria</taxon>
        <taxon>Pseudomonadati</taxon>
        <taxon>Bacteroidota</taxon>
        <taxon>Flavobacteriia</taxon>
        <taxon>Flavobacteriales</taxon>
        <taxon>Flavobacteriaceae</taxon>
        <taxon>Aquimarina</taxon>
    </lineage>
</organism>
<accession>A0ABW5B031</accession>